<feature type="domain" description="HTH psq-type" evidence="1">
    <location>
        <begin position="14"/>
        <end position="53"/>
    </location>
</feature>
<name>A0A101M7I2_PENFR</name>
<sequence>PIRTQSSQNSIEREGRILLAIQAIKKQEITAVREAARRFDVPKSTLRTRLRRTKFRAISRANSSKLTEIEEESLQK</sequence>
<protein>
    <recommendedName>
        <fullName evidence="1">HTH psq-type domain-containing protein</fullName>
    </recommendedName>
</protein>
<evidence type="ECO:0000313" key="3">
    <source>
        <dbReference type="Proteomes" id="UP000055045"/>
    </source>
</evidence>
<dbReference type="InterPro" id="IPR007889">
    <property type="entry name" value="HTH_Psq"/>
</dbReference>
<dbReference type="SUPFAM" id="SSF46689">
    <property type="entry name" value="Homeodomain-like"/>
    <property type="match status" value="1"/>
</dbReference>
<organism evidence="2 3">
    <name type="scientific">Penicillium freii</name>
    <dbReference type="NCBI Taxonomy" id="48697"/>
    <lineage>
        <taxon>Eukaryota</taxon>
        <taxon>Fungi</taxon>
        <taxon>Dikarya</taxon>
        <taxon>Ascomycota</taxon>
        <taxon>Pezizomycotina</taxon>
        <taxon>Eurotiomycetes</taxon>
        <taxon>Eurotiomycetidae</taxon>
        <taxon>Eurotiales</taxon>
        <taxon>Aspergillaceae</taxon>
        <taxon>Penicillium</taxon>
    </lineage>
</organism>
<dbReference type="AlphaFoldDB" id="A0A101M7I2"/>
<evidence type="ECO:0000313" key="2">
    <source>
        <dbReference type="EMBL" id="KUM55332.1"/>
    </source>
</evidence>
<dbReference type="STRING" id="48697.A0A101M7I2"/>
<dbReference type="Proteomes" id="UP000055045">
    <property type="component" value="Unassembled WGS sequence"/>
</dbReference>
<comment type="caution">
    <text evidence="2">The sequence shown here is derived from an EMBL/GenBank/DDBJ whole genome shotgun (WGS) entry which is preliminary data.</text>
</comment>
<proteinExistence type="predicted"/>
<feature type="non-terminal residue" evidence="2">
    <location>
        <position position="1"/>
    </location>
</feature>
<dbReference type="InterPro" id="IPR009057">
    <property type="entry name" value="Homeodomain-like_sf"/>
</dbReference>
<keyword evidence="3" id="KW-1185">Reference proteome</keyword>
<dbReference type="EMBL" id="LLXE01001749">
    <property type="protein sequence ID" value="KUM55332.1"/>
    <property type="molecule type" value="Genomic_DNA"/>
</dbReference>
<dbReference type="Pfam" id="PF05225">
    <property type="entry name" value="HTH_psq"/>
    <property type="match status" value="1"/>
</dbReference>
<dbReference type="Gene3D" id="1.10.10.60">
    <property type="entry name" value="Homeodomain-like"/>
    <property type="match status" value="1"/>
</dbReference>
<gene>
    <name evidence="2" type="ORF">ACN42_g11984</name>
</gene>
<evidence type="ECO:0000259" key="1">
    <source>
        <dbReference type="Pfam" id="PF05225"/>
    </source>
</evidence>
<accession>A0A101M7I2</accession>
<dbReference type="GO" id="GO:0003677">
    <property type="term" value="F:DNA binding"/>
    <property type="evidence" value="ECO:0007669"/>
    <property type="project" value="InterPro"/>
</dbReference>
<reference evidence="2 3" key="1">
    <citation type="submission" date="2015-10" db="EMBL/GenBank/DDBJ databases">
        <title>Genome sequencing of Penicillium freii.</title>
        <authorList>
            <person name="Nguyen H.D."/>
            <person name="Visagie C.M."/>
            <person name="Seifert K.A."/>
        </authorList>
    </citation>
    <scope>NUCLEOTIDE SEQUENCE [LARGE SCALE GENOMIC DNA]</scope>
    <source>
        <strain evidence="2 3">DAOM 242723</strain>
    </source>
</reference>